<dbReference type="Proteomes" id="UP001296776">
    <property type="component" value="Unassembled WGS sequence"/>
</dbReference>
<sequence length="79" mass="8624">MAETIIGIDLGKLKFHVCVLDANGHVERRRAYSRSAVMRFLANTPAATVAMEACPGAHHLARKVANFGHEPLLLPAQYV</sequence>
<proteinExistence type="predicted"/>
<dbReference type="AlphaFoldDB" id="A0AAJ0U7Q9"/>
<reference evidence="1" key="1">
    <citation type="submission" date="2017-08" db="EMBL/GenBank/DDBJ databases">
        <authorList>
            <person name="Imhoff J.F."/>
            <person name="Rahn T."/>
            <person name="Kuenzel S."/>
            <person name="Neulinger S.C."/>
        </authorList>
    </citation>
    <scope>NUCLEOTIDE SEQUENCE</scope>
    <source>
        <strain evidence="1">DSM 11080</strain>
    </source>
</reference>
<feature type="non-terminal residue" evidence="1">
    <location>
        <position position="79"/>
    </location>
</feature>
<reference evidence="1" key="2">
    <citation type="journal article" date="2020" name="Microorganisms">
        <title>Osmotic Adaptation and Compatible Solute Biosynthesis of Phototrophic Bacteria as Revealed from Genome Analyses.</title>
        <authorList>
            <person name="Imhoff J.F."/>
            <person name="Rahn T."/>
            <person name="Kunzel S."/>
            <person name="Keller A."/>
            <person name="Neulinger S.C."/>
        </authorList>
    </citation>
    <scope>NUCLEOTIDE SEQUENCE</scope>
    <source>
        <strain evidence="1">DSM 11080</strain>
    </source>
</reference>
<protein>
    <submittedName>
        <fullName evidence="1">IS110 family transposase</fullName>
    </submittedName>
</protein>
<keyword evidence="2" id="KW-1185">Reference proteome</keyword>
<evidence type="ECO:0000313" key="1">
    <source>
        <dbReference type="EMBL" id="MBK1706859.1"/>
    </source>
</evidence>
<organism evidence="1 2">
    <name type="scientific">Halochromatium glycolicum</name>
    <dbReference type="NCBI Taxonomy" id="85075"/>
    <lineage>
        <taxon>Bacteria</taxon>
        <taxon>Pseudomonadati</taxon>
        <taxon>Pseudomonadota</taxon>
        <taxon>Gammaproteobacteria</taxon>
        <taxon>Chromatiales</taxon>
        <taxon>Chromatiaceae</taxon>
        <taxon>Halochromatium</taxon>
    </lineage>
</organism>
<name>A0AAJ0U7Q9_9GAMM</name>
<dbReference type="EMBL" id="NRSJ01000053">
    <property type="protein sequence ID" value="MBK1706859.1"/>
    <property type="molecule type" value="Genomic_DNA"/>
</dbReference>
<accession>A0AAJ0U7Q9</accession>
<gene>
    <name evidence="1" type="ORF">CKO40_20520</name>
</gene>
<comment type="caution">
    <text evidence="1">The sequence shown here is derived from an EMBL/GenBank/DDBJ whole genome shotgun (WGS) entry which is preliminary data.</text>
</comment>
<evidence type="ECO:0000313" key="2">
    <source>
        <dbReference type="Proteomes" id="UP001296776"/>
    </source>
</evidence>